<evidence type="ECO:0000313" key="1">
    <source>
        <dbReference type="EMBL" id="POG68200.1"/>
    </source>
</evidence>
<proteinExistence type="predicted"/>
<protein>
    <submittedName>
        <fullName evidence="1">Uncharacterized protein</fullName>
    </submittedName>
</protein>
<comment type="caution">
    <text evidence="1">The sequence shown here is derived from an EMBL/GenBank/DDBJ whole genome shotgun (WGS) entry which is preliminary data.</text>
</comment>
<dbReference type="EMBL" id="AUPC02000157">
    <property type="protein sequence ID" value="POG68200.1"/>
    <property type="molecule type" value="Genomic_DNA"/>
</dbReference>
<accession>A0A2P4PS64</accession>
<evidence type="ECO:0000313" key="2">
    <source>
        <dbReference type="Proteomes" id="UP000018888"/>
    </source>
</evidence>
<organism evidence="1 2">
    <name type="scientific">Rhizophagus irregularis (strain DAOM 181602 / DAOM 197198 / MUCL 43194)</name>
    <name type="common">Arbuscular mycorrhizal fungus</name>
    <name type="synonym">Glomus intraradices</name>
    <dbReference type="NCBI Taxonomy" id="747089"/>
    <lineage>
        <taxon>Eukaryota</taxon>
        <taxon>Fungi</taxon>
        <taxon>Fungi incertae sedis</taxon>
        <taxon>Mucoromycota</taxon>
        <taxon>Glomeromycotina</taxon>
        <taxon>Glomeromycetes</taxon>
        <taxon>Glomerales</taxon>
        <taxon>Glomeraceae</taxon>
        <taxon>Rhizophagus</taxon>
    </lineage>
</organism>
<gene>
    <name evidence="1" type="ORF">GLOIN_2v1640062</name>
</gene>
<dbReference type="AlphaFoldDB" id="A0A2P4PS64"/>
<reference evidence="1 2" key="1">
    <citation type="journal article" date="2013" name="Proc. Natl. Acad. Sci. U.S.A.">
        <title>Genome of an arbuscular mycorrhizal fungus provides insight into the oldest plant symbiosis.</title>
        <authorList>
            <person name="Tisserant E."/>
            <person name="Malbreil M."/>
            <person name="Kuo A."/>
            <person name="Kohler A."/>
            <person name="Symeonidi A."/>
            <person name="Balestrini R."/>
            <person name="Charron P."/>
            <person name="Duensing N."/>
            <person name="Frei Dit Frey N."/>
            <person name="Gianinazzi-Pearson V."/>
            <person name="Gilbert L.B."/>
            <person name="Handa Y."/>
            <person name="Herr J.R."/>
            <person name="Hijri M."/>
            <person name="Koul R."/>
            <person name="Kawaguchi M."/>
            <person name="Krajinski F."/>
            <person name="Lammers P.J."/>
            <person name="Masclaux F.G."/>
            <person name="Murat C."/>
            <person name="Morin E."/>
            <person name="Ndikumana S."/>
            <person name="Pagni M."/>
            <person name="Petitpierre D."/>
            <person name="Requena N."/>
            <person name="Rosikiewicz P."/>
            <person name="Riley R."/>
            <person name="Saito K."/>
            <person name="San Clemente H."/>
            <person name="Shapiro H."/>
            <person name="van Tuinen D."/>
            <person name="Becard G."/>
            <person name="Bonfante P."/>
            <person name="Paszkowski U."/>
            <person name="Shachar-Hill Y.Y."/>
            <person name="Tuskan G.A."/>
            <person name="Young P.W."/>
            <person name="Sanders I.R."/>
            <person name="Henrissat B."/>
            <person name="Rensing S.A."/>
            <person name="Grigoriev I.V."/>
            <person name="Corradi N."/>
            <person name="Roux C."/>
            <person name="Martin F."/>
        </authorList>
    </citation>
    <scope>NUCLEOTIDE SEQUENCE [LARGE SCALE GENOMIC DNA]</scope>
    <source>
        <strain evidence="1 2">DAOM 197198</strain>
    </source>
</reference>
<name>A0A2P4PS64_RHIID</name>
<sequence>MYLGIIRFLNRIIPGHDYLKRCGMAFFYFSLFFIHERLLHNYNAMYSYTELQTILKKTNYIYLFKDVKFW</sequence>
<dbReference type="Proteomes" id="UP000018888">
    <property type="component" value="Unassembled WGS sequence"/>
</dbReference>
<keyword evidence="2" id="KW-1185">Reference proteome</keyword>
<reference evidence="1 2" key="2">
    <citation type="journal article" date="2018" name="New Phytol.">
        <title>High intraspecific genome diversity in the model arbuscular mycorrhizal symbiont Rhizophagus irregularis.</title>
        <authorList>
            <person name="Chen E.C.H."/>
            <person name="Morin E."/>
            <person name="Beaudet D."/>
            <person name="Noel J."/>
            <person name="Yildirir G."/>
            <person name="Ndikumana S."/>
            <person name="Charron P."/>
            <person name="St-Onge C."/>
            <person name="Giorgi J."/>
            <person name="Kruger M."/>
            <person name="Marton T."/>
            <person name="Ropars J."/>
            <person name="Grigoriev I.V."/>
            <person name="Hainaut M."/>
            <person name="Henrissat B."/>
            <person name="Roux C."/>
            <person name="Martin F."/>
            <person name="Corradi N."/>
        </authorList>
    </citation>
    <scope>NUCLEOTIDE SEQUENCE [LARGE SCALE GENOMIC DNA]</scope>
    <source>
        <strain evidence="1 2">DAOM 197198</strain>
    </source>
</reference>